<dbReference type="RefSeq" id="XP_001385194.2">
    <property type="nucleotide sequence ID" value="XM_001385157.1"/>
</dbReference>
<protein>
    <submittedName>
        <fullName evidence="3">Uncharacterized protein</fullName>
    </submittedName>
</protein>
<dbReference type="AlphaFoldDB" id="A3LVR3"/>
<organism evidence="3 4">
    <name type="scientific">Scheffersomyces stipitis (strain ATCC 58785 / CBS 6054 / NBRC 10063 / NRRL Y-11545)</name>
    <name type="common">Yeast</name>
    <name type="synonym">Pichia stipitis</name>
    <dbReference type="NCBI Taxonomy" id="322104"/>
    <lineage>
        <taxon>Eukaryota</taxon>
        <taxon>Fungi</taxon>
        <taxon>Dikarya</taxon>
        <taxon>Ascomycota</taxon>
        <taxon>Saccharomycotina</taxon>
        <taxon>Pichiomycetes</taxon>
        <taxon>Debaryomycetaceae</taxon>
        <taxon>Scheffersomyces</taxon>
    </lineage>
</organism>
<dbReference type="OrthoDB" id="4082095at2759"/>
<evidence type="ECO:0000256" key="1">
    <source>
        <dbReference type="SAM" id="Coils"/>
    </source>
</evidence>
<evidence type="ECO:0000313" key="4">
    <source>
        <dbReference type="Proteomes" id="UP000002258"/>
    </source>
</evidence>
<keyword evidence="1" id="KW-0175">Coiled coil</keyword>
<name>A3LVR3_PICST</name>
<feature type="compositionally biased region" description="Low complexity" evidence="2">
    <location>
        <begin position="1"/>
        <end position="11"/>
    </location>
</feature>
<evidence type="ECO:0000256" key="2">
    <source>
        <dbReference type="SAM" id="MobiDB-lite"/>
    </source>
</evidence>
<accession>A3LVR3</accession>
<feature type="region of interest" description="Disordered" evidence="2">
    <location>
        <begin position="1"/>
        <end position="62"/>
    </location>
</feature>
<dbReference type="eggNOG" id="ENOG502T5GA">
    <property type="taxonomic scope" value="Eukaryota"/>
</dbReference>
<dbReference type="KEGG" id="pic:PICST_32216"/>
<sequence>MELDSDSSSSSSEEEDDLLALISGQKGASQNSDSKPKSRSSTPMAGNRTLRSQTQEERDLKDEFEIELPSIFTTDARKNDHIIQQAKELEKQAMEEKQEMMKQVEKIRAGKQNIVTELNDNGTNGLKTFSLEKDEELIDKIYKNSLKVVDGGLSSRHYYFFSNVFLIHDNSLDTKLPVRTSPFFFQSLQSRNGARSSESFLRNYSIQLVNHCLLTSTNIHELKLLNKQLEKGIKPETTNAPKLTTYIDLIGGNVEDVSNSSMSIPVKLDHVSNHIEMNLIRLSIVLNLHITVSNLEVSRQILDTFILATSDFNANEHAYSTLLEFIRSLFPRITRQYTESRLVQFLVIYLETLTGFTTYIHHEKDGLEKRTRKRDYELQFNHLRLLNLAFSGSEDKSVLRIVATLNCCFLQFQKGSMSMTELSERWYTKFVETRRFCPDANDTKRLLQGLSINNNDSDLKSGNLAVINLIYLNHYRIQLLRFVLVSSYEDNENNAQQVVDKNTFEKIRRQNVDNFNVIVSSINTLRARAYTAIRHLGSMEDVHFDREEIVQFITEDYLVLNYLHSKFDHLLRLIQDDIFYHTPTP</sequence>
<keyword evidence="4" id="KW-1185">Reference proteome</keyword>
<dbReference type="GeneID" id="4839317"/>
<evidence type="ECO:0000313" key="3">
    <source>
        <dbReference type="EMBL" id="ABN67165.2"/>
    </source>
</evidence>
<dbReference type="Proteomes" id="UP000002258">
    <property type="component" value="Chromosome 5"/>
</dbReference>
<proteinExistence type="predicted"/>
<dbReference type="OMA" id="NTRNENI"/>
<dbReference type="HOGENOM" id="CLU_438059_0_0_1"/>
<reference evidence="3 4" key="1">
    <citation type="journal article" date="2007" name="Nat. Biotechnol.">
        <title>Genome sequence of the lignocellulose-bioconverting and xylose-fermenting yeast Pichia stipitis.</title>
        <authorList>
            <person name="Jeffries T.W."/>
            <person name="Grigoriev I.V."/>
            <person name="Grimwood J."/>
            <person name="Laplaza J.M."/>
            <person name="Aerts A."/>
            <person name="Salamov A."/>
            <person name="Schmutz J."/>
            <person name="Lindquist E."/>
            <person name="Dehal P."/>
            <person name="Shapiro H."/>
            <person name="Jin Y.S."/>
            <person name="Passoth V."/>
            <person name="Richardson P.M."/>
        </authorList>
    </citation>
    <scope>NUCLEOTIDE SEQUENCE [LARGE SCALE GENOMIC DNA]</scope>
    <source>
        <strain evidence="4">ATCC 58785 / CBS 6054 / NBRC 10063 / NRRL Y-11545</strain>
    </source>
</reference>
<feature type="compositionally biased region" description="Polar residues" evidence="2">
    <location>
        <begin position="26"/>
        <end position="53"/>
    </location>
</feature>
<dbReference type="EMBL" id="CP000499">
    <property type="protein sequence ID" value="ABN67165.2"/>
    <property type="molecule type" value="Genomic_DNA"/>
</dbReference>
<gene>
    <name evidence="3" type="ORF">PICST_32216</name>
</gene>
<feature type="coiled-coil region" evidence="1">
    <location>
        <begin position="79"/>
        <end position="107"/>
    </location>
</feature>
<dbReference type="InParanoid" id="A3LVR3"/>